<dbReference type="Proteomes" id="UP000825483">
    <property type="component" value="Unassembled WGS sequence"/>
</dbReference>
<proteinExistence type="predicted"/>
<gene>
    <name evidence="1" type="ORF">PRLR5076_29730</name>
</gene>
<dbReference type="GeneID" id="72465831"/>
<name>A0A9R1CCR6_9BACT</name>
<organism evidence="1 2">
    <name type="scientific">Prevotella lacticifex</name>
    <dbReference type="NCBI Taxonomy" id="2854755"/>
    <lineage>
        <taxon>Bacteria</taxon>
        <taxon>Pseudomonadati</taxon>
        <taxon>Bacteroidota</taxon>
        <taxon>Bacteroidia</taxon>
        <taxon>Bacteroidales</taxon>
        <taxon>Prevotellaceae</taxon>
        <taxon>Prevotella</taxon>
    </lineage>
</organism>
<protein>
    <recommendedName>
        <fullName evidence="3">Addiction module antidote protein, HigA family</fullName>
    </recommendedName>
</protein>
<reference evidence="1" key="1">
    <citation type="journal article" date="2022" name="Int. J. Syst. Evol. Microbiol.">
        <title>Prevotella lacticifex sp. nov., isolated from the rumen of cows.</title>
        <authorList>
            <person name="Shinkai T."/>
            <person name="Ikeyama N."/>
            <person name="Kumagai M."/>
            <person name="Ohmori H."/>
            <person name="Sakamoto M."/>
            <person name="Ohkuma M."/>
            <person name="Mitsumori M."/>
        </authorList>
    </citation>
    <scope>NUCLEOTIDE SEQUENCE</scope>
    <source>
        <strain evidence="1">R5076</strain>
    </source>
</reference>
<evidence type="ECO:0000313" key="1">
    <source>
        <dbReference type="EMBL" id="GJG60122.1"/>
    </source>
</evidence>
<evidence type="ECO:0008006" key="3">
    <source>
        <dbReference type="Google" id="ProtNLM"/>
    </source>
</evidence>
<dbReference type="GO" id="GO:0003677">
    <property type="term" value="F:DNA binding"/>
    <property type="evidence" value="ECO:0007669"/>
    <property type="project" value="InterPro"/>
</dbReference>
<sequence length="65" mass="7147">MESHGYNTRDLSMLIGSTPEALESIIAEQKAMTDNIAQGLEMVLGVSAGMWMNLQRAYDQAIKSE</sequence>
<dbReference type="Gene3D" id="1.10.260.40">
    <property type="entry name" value="lambda repressor-like DNA-binding domains"/>
    <property type="match status" value="1"/>
</dbReference>
<dbReference type="AlphaFoldDB" id="A0A9R1CCR6"/>
<evidence type="ECO:0000313" key="2">
    <source>
        <dbReference type="Proteomes" id="UP000825483"/>
    </source>
</evidence>
<comment type="caution">
    <text evidence="1">The sequence shown here is derived from an EMBL/GenBank/DDBJ whole genome shotgun (WGS) entry which is preliminary data.</text>
</comment>
<dbReference type="RefSeq" id="WP_241427209.1">
    <property type="nucleotide sequence ID" value="NZ_BPTU01000002.1"/>
</dbReference>
<keyword evidence="2" id="KW-1185">Reference proteome</keyword>
<dbReference type="SUPFAM" id="SSF47413">
    <property type="entry name" value="lambda repressor-like DNA-binding domains"/>
    <property type="match status" value="1"/>
</dbReference>
<accession>A0A9R1CCR6</accession>
<dbReference type="InterPro" id="IPR010982">
    <property type="entry name" value="Lambda_DNA-bd_dom_sf"/>
</dbReference>
<dbReference type="EMBL" id="BPUB01000002">
    <property type="protein sequence ID" value="GJG60122.1"/>
    <property type="molecule type" value="Genomic_DNA"/>
</dbReference>